<organism evidence="2 4">
    <name type="scientific">Didymodactylos carnosus</name>
    <dbReference type="NCBI Taxonomy" id="1234261"/>
    <lineage>
        <taxon>Eukaryota</taxon>
        <taxon>Metazoa</taxon>
        <taxon>Spiralia</taxon>
        <taxon>Gnathifera</taxon>
        <taxon>Rotifera</taxon>
        <taxon>Eurotatoria</taxon>
        <taxon>Bdelloidea</taxon>
        <taxon>Philodinida</taxon>
        <taxon>Philodinidae</taxon>
        <taxon>Didymodactylos</taxon>
    </lineage>
</organism>
<reference evidence="2" key="1">
    <citation type="submission" date="2021-02" db="EMBL/GenBank/DDBJ databases">
        <authorList>
            <person name="Nowell W R."/>
        </authorList>
    </citation>
    <scope>NUCLEOTIDE SEQUENCE</scope>
</reference>
<feature type="non-terminal residue" evidence="2">
    <location>
        <position position="1"/>
    </location>
</feature>
<dbReference type="Proteomes" id="UP000681722">
    <property type="component" value="Unassembled WGS sequence"/>
</dbReference>
<dbReference type="EMBL" id="CAJOBC010101660">
    <property type="protein sequence ID" value="CAF4475003.1"/>
    <property type="molecule type" value="Genomic_DNA"/>
</dbReference>
<sequence>ELPVVYDVQYHFKKWYNRQHPHTPECQVQKDDEDNLLDEYVFLGNKVPTTHLNGIKQADYMNCICKHRKHKNPGNTWSLQDAIRIILNQSLDKRYQLSKWSCGLDIRNSSYRQHQDFVPPAEVKSGMTQYASYDCFSVTRLQVAVKNNWSKLDIGEKFAHTWEKYVQSYTEQLIQDEQEQYQELMWSTVKMDDQFNNHYHQSPVQAKNSSAYDIGDYEPVSDQELEEQNSGVLTIEPSPSFLVFFQQQQESSAPEHNMVEKMQEENSRTVIVSNARHRTAQLSSTNKPGQLIQTTKFKPARTKKQQKRRNTKGSRKYRQKNYDICVMRQIDPRFTAPLCKEILAQMNIKLRKLKITNNMLHLGMYNIEQKQEVDHRLDPNTIFTTVHYGRLLQQQHPQANSY</sequence>
<dbReference type="Proteomes" id="UP000663829">
    <property type="component" value="Unassembled WGS sequence"/>
</dbReference>
<accession>A0A816AQD6</accession>
<evidence type="ECO:0000313" key="2">
    <source>
        <dbReference type="EMBL" id="CAF1598832.1"/>
    </source>
</evidence>
<dbReference type="OrthoDB" id="10051114at2759"/>
<feature type="compositionally biased region" description="Polar residues" evidence="1">
    <location>
        <begin position="281"/>
        <end position="296"/>
    </location>
</feature>
<feature type="region of interest" description="Disordered" evidence="1">
    <location>
        <begin position="281"/>
        <end position="317"/>
    </location>
</feature>
<protein>
    <submittedName>
        <fullName evidence="2">Uncharacterized protein</fullName>
    </submittedName>
</protein>
<evidence type="ECO:0000256" key="1">
    <source>
        <dbReference type="SAM" id="MobiDB-lite"/>
    </source>
</evidence>
<evidence type="ECO:0000313" key="4">
    <source>
        <dbReference type="Proteomes" id="UP000663829"/>
    </source>
</evidence>
<gene>
    <name evidence="2" type="ORF">GPM918_LOCUS42294</name>
    <name evidence="3" type="ORF">SRO942_LOCUS43501</name>
</gene>
<dbReference type="EMBL" id="CAJNOQ010035302">
    <property type="protein sequence ID" value="CAF1598832.1"/>
    <property type="molecule type" value="Genomic_DNA"/>
</dbReference>
<name>A0A816AQD6_9BILA</name>
<keyword evidence="4" id="KW-1185">Reference proteome</keyword>
<comment type="caution">
    <text evidence="2">The sequence shown here is derived from an EMBL/GenBank/DDBJ whole genome shotgun (WGS) entry which is preliminary data.</text>
</comment>
<evidence type="ECO:0000313" key="3">
    <source>
        <dbReference type="EMBL" id="CAF4475003.1"/>
    </source>
</evidence>
<proteinExistence type="predicted"/>
<feature type="compositionally biased region" description="Basic residues" evidence="1">
    <location>
        <begin position="298"/>
        <end position="317"/>
    </location>
</feature>
<dbReference type="AlphaFoldDB" id="A0A816AQD6"/>